<evidence type="ECO:0000256" key="2">
    <source>
        <dbReference type="SAM" id="SignalP"/>
    </source>
</evidence>
<dbReference type="Proteomes" id="UP000818323">
    <property type="component" value="Unassembled WGS sequence"/>
</dbReference>
<dbReference type="SMART" id="SM00869">
    <property type="entry name" value="Autotransporter"/>
    <property type="match status" value="1"/>
</dbReference>
<dbReference type="InterPro" id="IPR005546">
    <property type="entry name" value="Autotransporte_beta"/>
</dbReference>
<gene>
    <name evidence="4" type="ORF">GR303_14135</name>
</gene>
<dbReference type="SUPFAM" id="SSF51126">
    <property type="entry name" value="Pectin lyase-like"/>
    <property type="match status" value="1"/>
</dbReference>
<evidence type="ECO:0000313" key="4">
    <source>
        <dbReference type="EMBL" id="NBJ25495.1"/>
    </source>
</evidence>
<reference evidence="4 5" key="1">
    <citation type="submission" date="2020-01" db="EMBL/GenBank/DDBJ databases">
        <title>Microvirga sp. nov., an arsenate reduction bacterium isolated from Tibet hotspring sediments.</title>
        <authorList>
            <person name="Yuan C.-G."/>
        </authorList>
    </citation>
    <scope>NUCLEOTIDE SEQUENCE [LARGE SCALE GENOMIC DNA]</scope>
    <source>
        <strain evidence="4 5">SYSU G3D203</strain>
    </source>
</reference>
<dbReference type="InterPro" id="IPR006315">
    <property type="entry name" value="OM_autotransptr_brl_dom"/>
</dbReference>
<feature type="compositionally biased region" description="Pro residues" evidence="1">
    <location>
        <begin position="593"/>
        <end position="604"/>
    </location>
</feature>
<keyword evidence="2" id="KW-0732">Signal</keyword>
<dbReference type="InterPro" id="IPR036709">
    <property type="entry name" value="Autotransporte_beta_dom_sf"/>
</dbReference>
<dbReference type="InterPro" id="IPR011050">
    <property type="entry name" value="Pectin_lyase_fold/virulence"/>
</dbReference>
<dbReference type="SUPFAM" id="SSF103515">
    <property type="entry name" value="Autotransporter"/>
    <property type="match status" value="1"/>
</dbReference>
<comment type="caution">
    <text evidence="4">The sequence shown here is derived from an EMBL/GenBank/DDBJ whole genome shotgun (WGS) entry which is preliminary data.</text>
</comment>
<sequence>MIRLLQRAPAPGALALSLAAIAAPLDRAQAACTSSVSGGRTNVVCSGNTTDHYWARENTPSTVEVQAGTTMQTSGAAIRVEGDSTVTIDNGATVTVTGGNGDGAFNAIYAEDDGSTIVNNGTVATQQNSVDGIEATGSRNTLANGGRVTTQGISSEAMIARGHDNVLRNGGRLETSGSSARGMIAEGNNNTFVNTGTISTTGAGGEGIRADGGGVTNPARNATIVNRGTIATTGFTADGIRLIGNAGTVTNEGTITASGAEARGIKLEGTGNRVDNRGTVQGLGTDGEGLYVISNAGQGNTIINHASGRILSRDEVALRGRFGAEDVENFGLIRTDVAGGAAIDLGDGSDSLLIGASSTIQGLARAGAGTDTFKLGGATNAAFDVREIGAGAKYRDFERFEKVGTSTWTTEKDNNAAMPWAVREGTLLVTGSMGGSDMTVHRGATLGGTGTVGSIDALAGSILSPGVDGAASRAGVGDIRTLNVRGDVNIAAGTTYRVDLNNRFESDRIVADGRATIRGGTVEVHAERAAYSPGRWTILTARQGVTGQFSDVDDLIFFRPILTKDANNVYLELLPVFTDRPPPDAPPEDPSRPRPAPPLQPETTPPVTILHHENLFRAAVLCRLRCSASNAMGAMPSFVAIDSVPVQYAADLPGRHAPPAAPVAAAPAQQGTGWGAWGKVLGSVGHSEATPVSAAMDRATGGIVVGVDAGLGTPYRLGIAAGYLATSFDIDAAAASGDIESFHLGAYGSAAFGALGLRGGVAYAHHEIDLSRNAVAGRFRGGAASTSADSVQVFGEIGYTFRLAERVTLEPFAGLAYVHVSGHDVVENASPYRATGEVAAFDTLYSTLGVRLAATVPTESGALTFKGMLGWRHAFGDVRPEARFTVDGFPTPFLVVGAPIDRDSLVVEVGVNWQVNDTVTLGVMYDGAIGRRDQEHTLRGSLSVRF</sequence>
<dbReference type="EMBL" id="JAAAXJ010000007">
    <property type="protein sequence ID" value="NBJ25495.1"/>
    <property type="molecule type" value="Genomic_DNA"/>
</dbReference>
<dbReference type="NCBIfam" id="TIGR01414">
    <property type="entry name" value="autotrans_barl"/>
    <property type="match status" value="1"/>
</dbReference>
<evidence type="ECO:0000256" key="1">
    <source>
        <dbReference type="SAM" id="MobiDB-lite"/>
    </source>
</evidence>
<dbReference type="PROSITE" id="PS51208">
    <property type="entry name" value="AUTOTRANSPORTER"/>
    <property type="match status" value="1"/>
</dbReference>
<proteinExistence type="predicted"/>
<feature type="chain" id="PRO_5046403131" evidence="2">
    <location>
        <begin position="23"/>
        <end position="946"/>
    </location>
</feature>
<feature type="domain" description="Autotransporter" evidence="3">
    <location>
        <begin position="669"/>
        <end position="946"/>
    </location>
</feature>
<protein>
    <submittedName>
        <fullName evidence="4">Autotransporter domain-containing protein</fullName>
    </submittedName>
</protein>
<feature type="region of interest" description="Disordered" evidence="1">
    <location>
        <begin position="580"/>
        <end position="606"/>
    </location>
</feature>
<organism evidence="4 5">
    <name type="scientific">Microvirga arsenatis</name>
    <dbReference type="NCBI Taxonomy" id="2692265"/>
    <lineage>
        <taxon>Bacteria</taxon>
        <taxon>Pseudomonadati</taxon>
        <taxon>Pseudomonadota</taxon>
        <taxon>Alphaproteobacteria</taxon>
        <taxon>Hyphomicrobiales</taxon>
        <taxon>Methylobacteriaceae</taxon>
        <taxon>Microvirga</taxon>
    </lineage>
</organism>
<evidence type="ECO:0000313" key="5">
    <source>
        <dbReference type="Proteomes" id="UP000818323"/>
    </source>
</evidence>
<evidence type="ECO:0000259" key="3">
    <source>
        <dbReference type="PROSITE" id="PS51208"/>
    </source>
</evidence>
<dbReference type="Pfam" id="PF03797">
    <property type="entry name" value="Autotransporter"/>
    <property type="match status" value="1"/>
</dbReference>
<keyword evidence="5" id="KW-1185">Reference proteome</keyword>
<name>A0ABW9Z1A6_9HYPH</name>
<accession>A0ABW9Z1A6</accession>
<dbReference type="Gene3D" id="2.40.128.130">
    <property type="entry name" value="Autotransporter beta-domain"/>
    <property type="match status" value="1"/>
</dbReference>
<feature type="signal peptide" evidence="2">
    <location>
        <begin position="1"/>
        <end position="22"/>
    </location>
</feature>